<evidence type="ECO:0000256" key="2">
    <source>
        <dbReference type="ARBA" id="ARBA00022723"/>
    </source>
</evidence>
<dbReference type="AlphaFoldDB" id="A0A554N859"/>
<dbReference type="InParanoid" id="A0A554N859"/>
<dbReference type="GO" id="GO:0004520">
    <property type="term" value="F:DNA endonuclease activity"/>
    <property type="evidence" value="ECO:0007669"/>
    <property type="project" value="InterPro"/>
</dbReference>
<dbReference type="PANTHER" id="PTHR43219:SF2">
    <property type="entry name" value="CRISPR-ASSOCIATED ENDONUCLEASE CAS1"/>
    <property type="match status" value="1"/>
</dbReference>
<keyword evidence="3 9" id="KW-0255">Endonuclease</keyword>
<comment type="caution">
    <text evidence="10">The sequence shown here is derived from an EMBL/GenBank/DDBJ whole genome shotgun (WGS) entry which is preliminary data.</text>
</comment>
<keyword evidence="7 9" id="KW-0238">DNA-binding</keyword>
<dbReference type="Pfam" id="PF01867">
    <property type="entry name" value="Cas_Cas1"/>
    <property type="match status" value="1"/>
</dbReference>
<dbReference type="NCBIfam" id="TIGR03641">
    <property type="entry name" value="cas1_HMARI"/>
    <property type="match status" value="1"/>
</dbReference>
<evidence type="ECO:0000256" key="7">
    <source>
        <dbReference type="ARBA" id="ARBA00023125"/>
    </source>
</evidence>
<dbReference type="GO" id="GO:0043571">
    <property type="term" value="P:maintenance of CRISPR repeat elements"/>
    <property type="evidence" value="ECO:0007669"/>
    <property type="project" value="UniProtKB-UniRule"/>
</dbReference>
<dbReference type="InterPro" id="IPR002729">
    <property type="entry name" value="CRISPR-assoc_Cas1"/>
</dbReference>
<dbReference type="InterPro" id="IPR042206">
    <property type="entry name" value="CRISPR-assoc_Cas1_C"/>
</dbReference>
<evidence type="ECO:0000256" key="9">
    <source>
        <dbReference type="HAMAP-Rule" id="MF_01470"/>
    </source>
</evidence>
<evidence type="ECO:0000313" key="11">
    <source>
        <dbReference type="Proteomes" id="UP000319894"/>
    </source>
</evidence>
<dbReference type="EC" id="3.1.-.-" evidence="9"/>
<dbReference type="Proteomes" id="UP000319894">
    <property type="component" value="Unassembled WGS sequence"/>
</dbReference>
<dbReference type="InterPro" id="IPR019858">
    <property type="entry name" value="CRISPR-assoc_Cas1_HMARI/TNEAP"/>
</dbReference>
<dbReference type="Gene3D" id="1.20.120.920">
    <property type="entry name" value="CRISPR-associated endonuclease Cas1, C-terminal domain"/>
    <property type="match status" value="1"/>
</dbReference>
<dbReference type="GO" id="GO:0003677">
    <property type="term" value="F:DNA binding"/>
    <property type="evidence" value="ECO:0007669"/>
    <property type="project" value="UniProtKB-KW"/>
</dbReference>
<accession>A0A554N859</accession>
<dbReference type="PANTHER" id="PTHR43219">
    <property type="entry name" value="CRISPR-ASSOCIATED ENDONUCLEASE CAS1"/>
    <property type="match status" value="1"/>
</dbReference>
<keyword evidence="6 9" id="KW-0051">Antiviral defense</keyword>
<feature type="binding site" evidence="9">
    <location>
        <position position="225"/>
    </location>
    <ligand>
        <name>Mn(2+)</name>
        <dbReference type="ChEBI" id="CHEBI:29035"/>
    </ligand>
</feature>
<keyword evidence="8 9" id="KW-0464">Manganese</keyword>
<dbReference type="HAMAP" id="MF_01470">
    <property type="entry name" value="Cas1"/>
    <property type="match status" value="1"/>
</dbReference>
<keyword evidence="1 9" id="KW-0540">Nuclease</keyword>
<keyword evidence="5 9" id="KW-0460">Magnesium</keyword>
<comment type="function">
    <text evidence="9">CRISPR (clustered regularly interspaced short palindromic repeat), is an adaptive immune system that provides protection against mobile genetic elements (viruses, transposable elements and conjugative plasmids). CRISPR clusters contain spacers, sequences complementary to antecedent mobile elements, and target invading nucleic acids. CRISPR clusters are transcribed and processed into CRISPR RNA (crRNA). Acts as a dsDNA endonuclease. Involved in the integration of spacer DNA into the CRISPR cassette.</text>
</comment>
<evidence type="ECO:0000256" key="5">
    <source>
        <dbReference type="ARBA" id="ARBA00022842"/>
    </source>
</evidence>
<feature type="binding site" evidence="9">
    <location>
        <position position="240"/>
    </location>
    <ligand>
        <name>Mn(2+)</name>
        <dbReference type="ChEBI" id="CHEBI:29035"/>
    </ligand>
</feature>
<evidence type="ECO:0000256" key="1">
    <source>
        <dbReference type="ARBA" id="ARBA00022722"/>
    </source>
</evidence>
<feature type="binding site" evidence="9">
    <location>
        <position position="160"/>
    </location>
    <ligand>
        <name>Mn(2+)</name>
        <dbReference type="ChEBI" id="CHEBI:29035"/>
    </ligand>
</feature>
<dbReference type="GO" id="GO:0046872">
    <property type="term" value="F:metal ion binding"/>
    <property type="evidence" value="ECO:0007669"/>
    <property type="project" value="UniProtKB-UniRule"/>
</dbReference>
<comment type="similarity">
    <text evidence="9">Belongs to the CRISPR-associated endonuclease Cas1 family.</text>
</comment>
<dbReference type="OrthoDB" id="2216at2157"/>
<dbReference type="EMBL" id="QMDX01000007">
    <property type="protein sequence ID" value="TSD13584.1"/>
    <property type="molecule type" value="Genomic_DNA"/>
</dbReference>
<dbReference type="Gene3D" id="3.100.10.20">
    <property type="entry name" value="CRISPR-associated endonuclease Cas1, N-terminal domain"/>
    <property type="match status" value="1"/>
</dbReference>
<keyword evidence="2 9" id="KW-0479">Metal-binding</keyword>
<gene>
    <name evidence="9" type="primary">cas1</name>
    <name evidence="10" type="ORF">DP107_12295</name>
</gene>
<dbReference type="GO" id="GO:0016787">
    <property type="term" value="F:hydrolase activity"/>
    <property type="evidence" value="ECO:0007669"/>
    <property type="project" value="UniProtKB-KW"/>
</dbReference>
<keyword evidence="11" id="KW-1185">Reference proteome</keyword>
<dbReference type="RefSeq" id="WP_144262462.1">
    <property type="nucleotide sequence ID" value="NZ_QMDX01000007.1"/>
</dbReference>
<dbReference type="NCBIfam" id="TIGR00287">
    <property type="entry name" value="cas1"/>
    <property type="match status" value="1"/>
</dbReference>
<comment type="subunit">
    <text evidence="9">Homodimer, forms a heterotetramer with a Cas2 homodimer.</text>
</comment>
<evidence type="ECO:0000256" key="4">
    <source>
        <dbReference type="ARBA" id="ARBA00022801"/>
    </source>
</evidence>
<evidence type="ECO:0000313" key="10">
    <source>
        <dbReference type="EMBL" id="TSD13584.1"/>
    </source>
</evidence>
<name>A0A554N859_9EURY</name>
<evidence type="ECO:0000256" key="6">
    <source>
        <dbReference type="ARBA" id="ARBA00023118"/>
    </source>
</evidence>
<protein>
    <recommendedName>
        <fullName evidence="9">CRISPR-associated endonuclease Cas1</fullName>
        <ecNumber evidence="9">3.1.-.-</ecNumber>
    </recommendedName>
</protein>
<dbReference type="InterPro" id="IPR042211">
    <property type="entry name" value="CRISPR-assoc_Cas1_N"/>
</dbReference>
<proteinExistence type="inferred from homology"/>
<evidence type="ECO:0000256" key="3">
    <source>
        <dbReference type="ARBA" id="ARBA00022759"/>
    </source>
</evidence>
<dbReference type="GO" id="GO:0051607">
    <property type="term" value="P:defense response to virus"/>
    <property type="evidence" value="ECO:0007669"/>
    <property type="project" value="UniProtKB-UniRule"/>
</dbReference>
<reference evidence="10 11" key="1">
    <citation type="submission" date="2018-06" db="EMBL/GenBank/DDBJ databases">
        <title>Natronomonas sp. F16-60 a new haloarchaeon isolated from a solar saltern of Isla Cristina, Huelva, Spain.</title>
        <authorList>
            <person name="Duran-Viseras A."/>
            <person name="Sanchez-Porro C."/>
            <person name="Ventosa A."/>
        </authorList>
    </citation>
    <scope>NUCLEOTIDE SEQUENCE [LARGE SCALE GENOMIC DNA]</scope>
    <source>
        <strain evidence="10 11">F16-60</strain>
    </source>
</reference>
<keyword evidence="4 9" id="KW-0378">Hydrolase</keyword>
<comment type="cofactor">
    <cofactor evidence="9">
        <name>Mg(2+)</name>
        <dbReference type="ChEBI" id="CHEBI:18420"/>
    </cofactor>
    <cofactor evidence="9">
        <name>Mn(2+)</name>
        <dbReference type="ChEBI" id="CHEBI:29035"/>
    </cofactor>
</comment>
<organism evidence="10 11">
    <name type="scientific">Haloglomus irregulare</name>
    <dbReference type="NCBI Taxonomy" id="2234134"/>
    <lineage>
        <taxon>Archaea</taxon>
        <taxon>Methanobacteriati</taxon>
        <taxon>Methanobacteriota</taxon>
        <taxon>Stenosarchaea group</taxon>
        <taxon>Halobacteria</taxon>
        <taxon>Halobacteriales</taxon>
        <taxon>Natronomonadaceae</taxon>
        <taxon>Haloglomus</taxon>
    </lineage>
</organism>
<sequence length="333" mass="38509">MTKPNHHIFADGDLKRNEGTLRIDTLDGETEYLPVESVDTLYLHGQITFNTRALGLLNEHGIPVHVFGWKDHYRGSYLPKRDHISGDTVVEQIRAYDDSTRQLSIAEDIVAASIHNMRANVRYYNDKRGDFTGALDRLEQLKDRVREDSRNSVDELRGIEATARKAYYRCFDTILRDPFELTRREYNPPTSEANALISFLNGMVYTSCVSAIRQTALDPTVGFLHEPGERRFTLSLDIADIFKPILADRVAFRVVNRQHISIDDFESELDGCLLSEDGRLSVLEEFEKMLDETIEHPRLNRKVSYKTLVRTDVYSLKKHLIADEPYRATERWW</sequence>
<evidence type="ECO:0000256" key="8">
    <source>
        <dbReference type="ARBA" id="ARBA00023211"/>
    </source>
</evidence>